<proteinExistence type="predicted"/>
<dbReference type="Pfam" id="PF13508">
    <property type="entry name" value="Acetyltransf_7"/>
    <property type="match status" value="1"/>
</dbReference>
<dbReference type="SUPFAM" id="SSF55729">
    <property type="entry name" value="Acyl-CoA N-acyltransferases (Nat)"/>
    <property type="match status" value="1"/>
</dbReference>
<dbReference type="PANTHER" id="PTHR42791">
    <property type="entry name" value="GNAT FAMILY ACETYLTRANSFERASE"/>
    <property type="match status" value="1"/>
</dbReference>
<dbReference type="InterPro" id="IPR000182">
    <property type="entry name" value="GNAT_dom"/>
</dbReference>
<organism evidence="3 4">
    <name type="scientific">Rhypophila decipiens</name>
    <dbReference type="NCBI Taxonomy" id="261697"/>
    <lineage>
        <taxon>Eukaryota</taxon>
        <taxon>Fungi</taxon>
        <taxon>Dikarya</taxon>
        <taxon>Ascomycota</taxon>
        <taxon>Pezizomycotina</taxon>
        <taxon>Sordariomycetes</taxon>
        <taxon>Sordariomycetidae</taxon>
        <taxon>Sordariales</taxon>
        <taxon>Naviculisporaceae</taxon>
        <taxon>Rhypophila</taxon>
    </lineage>
</organism>
<gene>
    <name evidence="3" type="ORF">QBC37DRAFT_74403</name>
</gene>
<feature type="compositionally biased region" description="Low complexity" evidence="1">
    <location>
        <begin position="267"/>
        <end position="277"/>
    </location>
</feature>
<dbReference type="Gene3D" id="3.40.630.30">
    <property type="match status" value="1"/>
</dbReference>
<feature type="domain" description="N-acetyltransferase" evidence="2">
    <location>
        <begin position="138"/>
        <end position="278"/>
    </location>
</feature>
<keyword evidence="4" id="KW-1185">Reference proteome</keyword>
<dbReference type="AlphaFoldDB" id="A0AAN6YIW1"/>
<evidence type="ECO:0000259" key="2">
    <source>
        <dbReference type="PROSITE" id="PS51186"/>
    </source>
</evidence>
<dbReference type="InterPro" id="IPR016181">
    <property type="entry name" value="Acyl_CoA_acyltransferase"/>
</dbReference>
<feature type="region of interest" description="Disordered" evidence="1">
    <location>
        <begin position="131"/>
        <end position="150"/>
    </location>
</feature>
<name>A0AAN6YIW1_9PEZI</name>
<evidence type="ECO:0000313" key="3">
    <source>
        <dbReference type="EMBL" id="KAK4219929.1"/>
    </source>
</evidence>
<dbReference type="EMBL" id="MU858046">
    <property type="protein sequence ID" value="KAK4219929.1"/>
    <property type="molecule type" value="Genomic_DNA"/>
</dbReference>
<sequence length="328" mass="35597">METPDFTFVVDHPIRRICEDGEQGAARNTREIASRIAEIHLLAMDSNPLLHAQFPTAESLANLCRFLVDPYEAVLASEYTSLLAQDLGSTADELGDGGILVARKSAPSQQAPGGAELGEIVGFATWEYSPGAEAAPSHHGSDSRDENANSAHKLETEISNHVEGCRKEYLDTYARLSTEAKETCFGGQECYRGLSIEISFVCTDPRYQGKGAGSALTRKVLELAQQGPRLSGRRTKLPVYLESTLLAVPMYERLGFKALGSFEMKIPSSSKSSPSKLPHSRVGESSSTKDGGGIHIDPTLPDVSLSTDSTDERSSMITYKEICMVWHP</sequence>
<reference evidence="3" key="2">
    <citation type="submission" date="2023-05" db="EMBL/GenBank/DDBJ databases">
        <authorList>
            <consortium name="Lawrence Berkeley National Laboratory"/>
            <person name="Steindorff A."/>
            <person name="Hensen N."/>
            <person name="Bonometti L."/>
            <person name="Westerberg I."/>
            <person name="Brannstrom I.O."/>
            <person name="Guillou S."/>
            <person name="Cros-Aarteil S."/>
            <person name="Calhoun S."/>
            <person name="Haridas S."/>
            <person name="Kuo A."/>
            <person name="Mondo S."/>
            <person name="Pangilinan J."/>
            <person name="Riley R."/>
            <person name="Labutti K."/>
            <person name="Andreopoulos B."/>
            <person name="Lipzen A."/>
            <person name="Chen C."/>
            <person name="Yanf M."/>
            <person name="Daum C."/>
            <person name="Ng V."/>
            <person name="Clum A."/>
            <person name="Ohm R."/>
            <person name="Martin F."/>
            <person name="Silar P."/>
            <person name="Natvig D."/>
            <person name="Lalanne C."/>
            <person name="Gautier V."/>
            <person name="Ament-Velasquez S.L."/>
            <person name="Kruys A."/>
            <person name="Hutchinson M.I."/>
            <person name="Powell A.J."/>
            <person name="Barry K."/>
            <person name="Miller A.N."/>
            <person name="Grigoriev I.V."/>
            <person name="Debuchy R."/>
            <person name="Gladieux P."/>
            <person name="Thoren M.H."/>
            <person name="Johannesson H."/>
        </authorList>
    </citation>
    <scope>NUCLEOTIDE SEQUENCE</scope>
    <source>
        <strain evidence="3">PSN293</strain>
    </source>
</reference>
<dbReference type="PROSITE" id="PS51186">
    <property type="entry name" value="GNAT"/>
    <property type="match status" value="1"/>
</dbReference>
<evidence type="ECO:0000256" key="1">
    <source>
        <dbReference type="SAM" id="MobiDB-lite"/>
    </source>
</evidence>
<feature type="compositionally biased region" description="Basic and acidic residues" evidence="1">
    <location>
        <begin position="139"/>
        <end position="150"/>
    </location>
</feature>
<dbReference type="PANTHER" id="PTHR42791:SF2">
    <property type="entry name" value="N-ACETYLTRANSFERASE DOMAIN-CONTAINING PROTEIN"/>
    <property type="match status" value="1"/>
</dbReference>
<reference evidence="3" key="1">
    <citation type="journal article" date="2023" name="Mol. Phylogenet. Evol.">
        <title>Genome-scale phylogeny and comparative genomics of the fungal order Sordariales.</title>
        <authorList>
            <person name="Hensen N."/>
            <person name="Bonometti L."/>
            <person name="Westerberg I."/>
            <person name="Brannstrom I.O."/>
            <person name="Guillou S."/>
            <person name="Cros-Aarteil S."/>
            <person name="Calhoun S."/>
            <person name="Haridas S."/>
            <person name="Kuo A."/>
            <person name="Mondo S."/>
            <person name="Pangilinan J."/>
            <person name="Riley R."/>
            <person name="LaButti K."/>
            <person name="Andreopoulos B."/>
            <person name="Lipzen A."/>
            <person name="Chen C."/>
            <person name="Yan M."/>
            <person name="Daum C."/>
            <person name="Ng V."/>
            <person name="Clum A."/>
            <person name="Steindorff A."/>
            <person name="Ohm R.A."/>
            <person name="Martin F."/>
            <person name="Silar P."/>
            <person name="Natvig D.O."/>
            <person name="Lalanne C."/>
            <person name="Gautier V."/>
            <person name="Ament-Velasquez S.L."/>
            <person name="Kruys A."/>
            <person name="Hutchinson M.I."/>
            <person name="Powell A.J."/>
            <person name="Barry K."/>
            <person name="Miller A.N."/>
            <person name="Grigoriev I.V."/>
            <person name="Debuchy R."/>
            <person name="Gladieux P."/>
            <person name="Hiltunen Thoren M."/>
            <person name="Johannesson H."/>
        </authorList>
    </citation>
    <scope>NUCLEOTIDE SEQUENCE</scope>
    <source>
        <strain evidence="3">PSN293</strain>
    </source>
</reference>
<comment type="caution">
    <text evidence="3">The sequence shown here is derived from an EMBL/GenBank/DDBJ whole genome shotgun (WGS) entry which is preliminary data.</text>
</comment>
<dbReference type="Proteomes" id="UP001301769">
    <property type="component" value="Unassembled WGS sequence"/>
</dbReference>
<accession>A0AAN6YIW1</accession>
<dbReference type="GO" id="GO:0016747">
    <property type="term" value="F:acyltransferase activity, transferring groups other than amino-acyl groups"/>
    <property type="evidence" value="ECO:0007669"/>
    <property type="project" value="InterPro"/>
</dbReference>
<evidence type="ECO:0000313" key="4">
    <source>
        <dbReference type="Proteomes" id="UP001301769"/>
    </source>
</evidence>
<dbReference type="CDD" id="cd04301">
    <property type="entry name" value="NAT_SF"/>
    <property type="match status" value="1"/>
</dbReference>
<protein>
    <submittedName>
        <fullName evidence="3">Dc80ba08-a8fa-4c92-a85e-0e7aa05abe94</fullName>
    </submittedName>
</protein>
<dbReference type="InterPro" id="IPR052523">
    <property type="entry name" value="Trichothecene_AcTrans"/>
</dbReference>
<feature type="region of interest" description="Disordered" evidence="1">
    <location>
        <begin position="267"/>
        <end position="311"/>
    </location>
</feature>